<dbReference type="STRING" id="933852.A0A0C3AXM0"/>
<evidence type="ECO:0000313" key="1">
    <source>
        <dbReference type="EMBL" id="KIM24729.1"/>
    </source>
</evidence>
<dbReference type="Gene3D" id="3.40.50.1820">
    <property type="entry name" value="alpha/beta hydrolase"/>
    <property type="match status" value="1"/>
</dbReference>
<proteinExistence type="predicted"/>
<dbReference type="InterPro" id="IPR013744">
    <property type="entry name" value="SidJ"/>
</dbReference>
<gene>
    <name evidence="1" type="ORF">M408DRAFT_331689</name>
</gene>
<name>A0A0C3AXM0_SERVB</name>
<dbReference type="EMBL" id="KN824321">
    <property type="protein sequence ID" value="KIM24729.1"/>
    <property type="molecule type" value="Genomic_DNA"/>
</dbReference>
<sequence>MPSTKISILQKRDPDPNCALVGILEQPNGAGAATPKPLALILHGAMGHKDYLFQRKLALRLPMDSFRFDFRGNHESGGAWTVGGIDRDVDDIQVVAEYLKQTYDYNVVVVIGHSRGSIAGCKWVCCGSKETLTVQKFVNVSGRYLMGKFRGIMHRYEDEFREKGYGEWHVRVAGKPVIGKIYPKDVESFASWDISYIASSFPDPVNVLTVQGMADAIVPPHDAILYAQAFGNPKRSGRHTLHYVEGADHNYSGPGHHEDVIVTIVEWLQSCEEGSQPVTYLWHGKSHL</sequence>
<keyword evidence="2" id="KW-1185">Reference proteome</keyword>
<dbReference type="PANTHER" id="PTHR42886:SF53">
    <property type="entry name" value="ALPHA_BETA-HYDROLASES SUPERFAMILY PROTEIN"/>
    <property type="match status" value="1"/>
</dbReference>
<dbReference type="OrthoDB" id="9988524at2759"/>
<dbReference type="PANTHER" id="PTHR42886">
    <property type="entry name" value="RE40534P-RELATED"/>
    <property type="match status" value="1"/>
</dbReference>
<dbReference type="InterPro" id="IPR029058">
    <property type="entry name" value="AB_hydrolase_fold"/>
</dbReference>
<reference evidence="2" key="2">
    <citation type="submission" date="2015-01" db="EMBL/GenBank/DDBJ databases">
        <title>Evolutionary Origins and Diversification of the Mycorrhizal Mutualists.</title>
        <authorList>
            <consortium name="DOE Joint Genome Institute"/>
            <consortium name="Mycorrhizal Genomics Consortium"/>
            <person name="Kohler A."/>
            <person name="Kuo A."/>
            <person name="Nagy L.G."/>
            <person name="Floudas D."/>
            <person name="Copeland A."/>
            <person name="Barry K.W."/>
            <person name="Cichocki N."/>
            <person name="Veneault-Fourrey C."/>
            <person name="LaButti K."/>
            <person name="Lindquist E.A."/>
            <person name="Lipzen A."/>
            <person name="Lundell T."/>
            <person name="Morin E."/>
            <person name="Murat C."/>
            <person name="Riley R."/>
            <person name="Ohm R."/>
            <person name="Sun H."/>
            <person name="Tunlid A."/>
            <person name="Henrissat B."/>
            <person name="Grigoriev I.V."/>
            <person name="Hibbett D.S."/>
            <person name="Martin F."/>
        </authorList>
    </citation>
    <scope>NUCLEOTIDE SEQUENCE [LARGE SCALE GENOMIC DNA]</scope>
    <source>
        <strain evidence="2">MAFF 305830</strain>
    </source>
</reference>
<dbReference type="Pfam" id="PF08538">
    <property type="entry name" value="DUF1749"/>
    <property type="match status" value="1"/>
</dbReference>
<evidence type="ECO:0008006" key="3">
    <source>
        <dbReference type="Google" id="ProtNLM"/>
    </source>
</evidence>
<evidence type="ECO:0000313" key="2">
    <source>
        <dbReference type="Proteomes" id="UP000054097"/>
    </source>
</evidence>
<dbReference type="HOGENOM" id="CLU_048353_0_1_1"/>
<organism evidence="1 2">
    <name type="scientific">Serendipita vermifera MAFF 305830</name>
    <dbReference type="NCBI Taxonomy" id="933852"/>
    <lineage>
        <taxon>Eukaryota</taxon>
        <taxon>Fungi</taxon>
        <taxon>Dikarya</taxon>
        <taxon>Basidiomycota</taxon>
        <taxon>Agaricomycotina</taxon>
        <taxon>Agaricomycetes</taxon>
        <taxon>Sebacinales</taxon>
        <taxon>Serendipitaceae</taxon>
        <taxon>Serendipita</taxon>
    </lineage>
</organism>
<accession>A0A0C3AXM0</accession>
<reference evidence="1 2" key="1">
    <citation type="submission" date="2014-04" db="EMBL/GenBank/DDBJ databases">
        <authorList>
            <consortium name="DOE Joint Genome Institute"/>
            <person name="Kuo A."/>
            <person name="Zuccaro A."/>
            <person name="Kohler A."/>
            <person name="Nagy L.G."/>
            <person name="Floudas D."/>
            <person name="Copeland A."/>
            <person name="Barry K.W."/>
            <person name="Cichocki N."/>
            <person name="Veneault-Fourrey C."/>
            <person name="LaButti K."/>
            <person name="Lindquist E.A."/>
            <person name="Lipzen A."/>
            <person name="Lundell T."/>
            <person name="Morin E."/>
            <person name="Murat C."/>
            <person name="Sun H."/>
            <person name="Tunlid A."/>
            <person name="Henrissat B."/>
            <person name="Grigoriev I.V."/>
            <person name="Hibbett D.S."/>
            <person name="Martin F."/>
            <person name="Nordberg H.P."/>
            <person name="Cantor M.N."/>
            <person name="Hua S.X."/>
        </authorList>
    </citation>
    <scope>NUCLEOTIDE SEQUENCE [LARGE SCALE GENOMIC DNA]</scope>
    <source>
        <strain evidence="1 2">MAFF 305830</strain>
    </source>
</reference>
<dbReference type="SUPFAM" id="SSF53474">
    <property type="entry name" value="alpha/beta-Hydrolases"/>
    <property type="match status" value="1"/>
</dbReference>
<protein>
    <recommendedName>
        <fullName evidence="3">Serine aminopeptidase S33 domain-containing protein</fullName>
    </recommendedName>
</protein>
<dbReference type="AlphaFoldDB" id="A0A0C3AXM0"/>
<dbReference type="Proteomes" id="UP000054097">
    <property type="component" value="Unassembled WGS sequence"/>
</dbReference>